<proteinExistence type="predicted"/>
<feature type="compositionally biased region" description="Basic and acidic residues" evidence="1">
    <location>
        <begin position="60"/>
        <end position="69"/>
    </location>
</feature>
<evidence type="ECO:0000313" key="2">
    <source>
        <dbReference type="EMBL" id="KAK3582062.1"/>
    </source>
</evidence>
<feature type="compositionally biased region" description="Polar residues" evidence="1">
    <location>
        <begin position="271"/>
        <end position="286"/>
    </location>
</feature>
<organism evidence="2 3">
    <name type="scientific">Potamilus streckersoni</name>
    <dbReference type="NCBI Taxonomy" id="2493646"/>
    <lineage>
        <taxon>Eukaryota</taxon>
        <taxon>Metazoa</taxon>
        <taxon>Spiralia</taxon>
        <taxon>Lophotrochozoa</taxon>
        <taxon>Mollusca</taxon>
        <taxon>Bivalvia</taxon>
        <taxon>Autobranchia</taxon>
        <taxon>Heteroconchia</taxon>
        <taxon>Palaeoheterodonta</taxon>
        <taxon>Unionida</taxon>
        <taxon>Unionoidea</taxon>
        <taxon>Unionidae</taxon>
        <taxon>Ambleminae</taxon>
        <taxon>Lampsilini</taxon>
        <taxon>Potamilus</taxon>
    </lineage>
</organism>
<feature type="region of interest" description="Disordered" evidence="1">
    <location>
        <begin position="597"/>
        <end position="617"/>
    </location>
</feature>
<feature type="region of interest" description="Disordered" evidence="1">
    <location>
        <begin position="38"/>
        <end position="70"/>
    </location>
</feature>
<protein>
    <submittedName>
        <fullName evidence="2">Uncharacterized protein</fullName>
    </submittedName>
</protein>
<reference evidence="2" key="1">
    <citation type="journal article" date="2021" name="Genome Biol. Evol.">
        <title>A High-Quality Reference Genome for a Parasitic Bivalve with Doubly Uniparental Inheritance (Bivalvia: Unionida).</title>
        <authorList>
            <person name="Smith C.H."/>
        </authorList>
    </citation>
    <scope>NUCLEOTIDE SEQUENCE</scope>
    <source>
        <strain evidence="2">CHS0354</strain>
    </source>
</reference>
<evidence type="ECO:0000256" key="1">
    <source>
        <dbReference type="SAM" id="MobiDB-lite"/>
    </source>
</evidence>
<reference evidence="2" key="2">
    <citation type="journal article" date="2021" name="Genome Biol. Evol.">
        <title>Developing a high-quality reference genome for a parasitic bivalve with doubly uniparental inheritance (Bivalvia: Unionida).</title>
        <authorList>
            <person name="Smith C.H."/>
        </authorList>
    </citation>
    <scope>NUCLEOTIDE SEQUENCE</scope>
    <source>
        <strain evidence="2">CHS0354</strain>
        <tissue evidence="2">Mantle</tissue>
    </source>
</reference>
<evidence type="ECO:0000313" key="3">
    <source>
        <dbReference type="Proteomes" id="UP001195483"/>
    </source>
</evidence>
<comment type="caution">
    <text evidence="2">The sequence shown here is derived from an EMBL/GenBank/DDBJ whole genome shotgun (WGS) entry which is preliminary data.</text>
</comment>
<keyword evidence="3" id="KW-1185">Reference proteome</keyword>
<accession>A0AAE0VMA1</accession>
<sequence>MGTYVGELKNATEMSISVTTATAGGLIINRDIKTYNGHKRREDLPGNKKHVGLSPLSPRLSDKNHERPRFQVSGPTMQARLDHVTKDEALDLLHQYNDLVDDPDFNIRSLPPVKVSFRSSSTSPRRVKDDIMRGGYASRNSKNDYRVFTEGISKISKSPDPLFAMKTFSIPFSNLPDNISVQKEKRQFVLGLKDSRKGLDGPHLKSPSPVHLTSEIPGFVPTINIGHSFLASKTKKKPIQMQSQKKSSHEKHNKSFRFEPSLLIFPKKKASTSGRASPVTPGNSFVSGKRNKKSNSTKSLKDAIYENKLSVVSVGESVTPTHFNRQKIKTRKLYPMYDWQSSKNECLRKLKFEYPEKKADRVKSDNSNQSKVSTKLLYLEAEMDATVLQPKHVKGNKNKKRKDKSKRKYDFLAFYTESGIIRKEKIPAVVIQNDDISTLPSVTNSSLQSRASTSSSSSSHVLKNPPPSVISQSLQDEIMYCGSMEPPTELRTLKEERTLSRFSRGGYPSKADTVTSENQMKRNMEQTSVSIQNHEPTKQSTKVEDLLTERTQTSDKKTIKVQLDKDLSKTKELKTQTSQFLSIPNISLDTLAQYHSSNRNPDARSKIPAVPKPHARTRIDTTPETYDCSVSSRQISVPVKNFNLCPPLQTSSASTPSINIIDEYGDQKEIVYMDSGRQIKKEYDDDDLAKVILNNKTLSFISPGQLESNAKRQ</sequence>
<dbReference type="Proteomes" id="UP001195483">
    <property type="component" value="Unassembled WGS sequence"/>
</dbReference>
<feature type="region of interest" description="Disordered" evidence="1">
    <location>
        <begin position="440"/>
        <end position="469"/>
    </location>
</feature>
<name>A0AAE0VMA1_9BIVA</name>
<dbReference type="AlphaFoldDB" id="A0AAE0VMA1"/>
<feature type="region of interest" description="Disordered" evidence="1">
    <location>
        <begin position="231"/>
        <end position="253"/>
    </location>
</feature>
<feature type="region of interest" description="Disordered" evidence="1">
    <location>
        <begin position="269"/>
        <end position="299"/>
    </location>
</feature>
<gene>
    <name evidence="2" type="ORF">CHS0354_025669</name>
</gene>
<dbReference type="EMBL" id="JAEAOA010001525">
    <property type="protein sequence ID" value="KAK3582062.1"/>
    <property type="molecule type" value="Genomic_DNA"/>
</dbReference>
<feature type="compositionally biased region" description="Low complexity" evidence="1">
    <location>
        <begin position="445"/>
        <end position="459"/>
    </location>
</feature>
<reference evidence="2" key="3">
    <citation type="submission" date="2023-05" db="EMBL/GenBank/DDBJ databases">
        <authorList>
            <person name="Smith C.H."/>
        </authorList>
    </citation>
    <scope>NUCLEOTIDE SEQUENCE</scope>
    <source>
        <strain evidence="2">CHS0354</strain>
        <tissue evidence="2">Mantle</tissue>
    </source>
</reference>